<protein>
    <submittedName>
        <fullName evidence="1">Uncharacterized protein</fullName>
    </submittedName>
</protein>
<keyword evidence="2" id="KW-1185">Reference proteome</keyword>
<dbReference type="AlphaFoldDB" id="A0AAN9HTQ3"/>
<proteinExistence type="predicted"/>
<name>A0AAN9HTQ3_CROPI</name>
<evidence type="ECO:0000313" key="1">
    <source>
        <dbReference type="EMBL" id="KAK7247637.1"/>
    </source>
</evidence>
<organism evidence="1 2">
    <name type="scientific">Crotalaria pallida</name>
    <name type="common">Smooth rattlebox</name>
    <name type="synonym">Crotalaria striata</name>
    <dbReference type="NCBI Taxonomy" id="3830"/>
    <lineage>
        <taxon>Eukaryota</taxon>
        <taxon>Viridiplantae</taxon>
        <taxon>Streptophyta</taxon>
        <taxon>Embryophyta</taxon>
        <taxon>Tracheophyta</taxon>
        <taxon>Spermatophyta</taxon>
        <taxon>Magnoliopsida</taxon>
        <taxon>eudicotyledons</taxon>
        <taxon>Gunneridae</taxon>
        <taxon>Pentapetalae</taxon>
        <taxon>rosids</taxon>
        <taxon>fabids</taxon>
        <taxon>Fabales</taxon>
        <taxon>Fabaceae</taxon>
        <taxon>Papilionoideae</taxon>
        <taxon>50 kb inversion clade</taxon>
        <taxon>genistoids sensu lato</taxon>
        <taxon>core genistoids</taxon>
        <taxon>Crotalarieae</taxon>
        <taxon>Crotalaria</taxon>
    </lineage>
</organism>
<reference evidence="1 2" key="1">
    <citation type="submission" date="2024-01" db="EMBL/GenBank/DDBJ databases">
        <title>The genomes of 5 underutilized Papilionoideae crops provide insights into root nodulation and disease resistanc.</title>
        <authorList>
            <person name="Yuan L."/>
        </authorList>
    </citation>
    <scope>NUCLEOTIDE SEQUENCE [LARGE SCALE GENOMIC DNA]</scope>
    <source>
        <strain evidence="1">ZHUSHIDOU_FW_LH</strain>
        <tissue evidence="1">Leaf</tissue>
    </source>
</reference>
<dbReference type="Proteomes" id="UP001372338">
    <property type="component" value="Unassembled WGS sequence"/>
</dbReference>
<comment type="caution">
    <text evidence="1">The sequence shown here is derived from an EMBL/GenBank/DDBJ whole genome shotgun (WGS) entry which is preliminary data.</text>
</comment>
<accession>A0AAN9HTQ3</accession>
<sequence>MNLLSLFRNRIKVVWCTHLHTRSSFVMDIVYQSNCNLYTPYCFIPLEVPLRLSYNICSTTDLGQRDINHPKVNIIKSNTGRIPFSVRKACVRDSCPGTWTSCLGAQIFTTGIMNALSMIQSRMIGLENILNTFTQESMQGGRYSYSENSKYVKQSQDTASPRFSVCTLRPSIDITNNKQTCYLPVKSSESFVNKTFSKNQPMNLARDSMVVWKSYKVTNGKNFTENDNLSSSIRNRRSMGCSAQMRKKDDTLSYAASRANGRNGCSGSNTNYWKCVKRLVCEGDLNSASNEAMHSREELSLVELLNRIGLVIKSLSVKTVNVLELELHISLKENF</sequence>
<gene>
    <name evidence="1" type="ORF">RIF29_42524</name>
</gene>
<evidence type="ECO:0000313" key="2">
    <source>
        <dbReference type="Proteomes" id="UP001372338"/>
    </source>
</evidence>
<dbReference type="EMBL" id="JAYWIO010000008">
    <property type="protein sequence ID" value="KAK7247637.1"/>
    <property type="molecule type" value="Genomic_DNA"/>
</dbReference>